<name>A0A9N9SSE8_DIABA</name>
<dbReference type="OrthoDB" id="6756381at2759"/>
<proteinExistence type="predicted"/>
<accession>A0A9N9SSE8</accession>
<dbReference type="PANTHER" id="PTHR37162">
    <property type="entry name" value="HAT FAMILY DIMERISATION DOMAINCONTAINING PROTEIN-RELATED"/>
    <property type="match status" value="1"/>
</dbReference>
<reference evidence="1" key="1">
    <citation type="submission" date="2022-01" db="EMBL/GenBank/DDBJ databases">
        <authorList>
            <person name="King R."/>
        </authorList>
    </citation>
    <scope>NUCLEOTIDE SEQUENCE</scope>
</reference>
<dbReference type="Proteomes" id="UP001153709">
    <property type="component" value="Chromosome 10"/>
</dbReference>
<dbReference type="PANTHER" id="PTHR37162:SF1">
    <property type="entry name" value="BED-TYPE DOMAIN-CONTAINING PROTEIN"/>
    <property type="match status" value="1"/>
</dbReference>
<sequence length="133" mass="14923">MRDDTTKARCRACNVEFTAEINMIINHAKSLKHALKVKSLPNTTITAMFNKPESSLQTQSKVAEIKITGFFTEHNISFNSADHITNLIKSCFPDFRIAQNMSLGRFKATQISKRVIQIFSDDEPEKANEGATS</sequence>
<keyword evidence="2" id="KW-1185">Reference proteome</keyword>
<dbReference type="AlphaFoldDB" id="A0A9N9SSE8"/>
<evidence type="ECO:0000313" key="1">
    <source>
        <dbReference type="EMBL" id="CAG9828339.1"/>
    </source>
</evidence>
<organism evidence="1 2">
    <name type="scientific">Diabrotica balteata</name>
    <name type="common">Banded cucumber beetle</name>
    <dbReference type="NCBI Taxonomy" id="107213"/>
    <lineage>
        <taxon>Eukaryota</taxon>
        <taxon>Metazoa</taxon>
        <taxon>Ecdysozoa</taxon>
        <taxon>Arthropoda</taxon>
        <taxon>Hexapoda</taxon>
        <taxon>Insecta</taxon>
        <taxon>Pterygota</taxon>
        <taxon>Neoptera</taxon>
        <taxon>Endopterygota</taxon>
        <taxon>Coleoptera</taxon>
        <taxon>Polyphaga</taxon>
        <taxon>Cucujiformia</taxon>
        <taxon>Chrysomeloidea</taxon>
        <taxon>Chrysomelidae</taxon>
        <taxon>Galerucinae</taxon>
        <taxon>Diabroticina</taxon>
        <taxon>Diabroticites</taxon>
        <taxon>Diabrotica</taxon>
    </lineage>
</organism>
<protein>
    <submittedName>
        <fullName evidence="1">Uncharacterized protein</fullName>
    </submittedName>
</protein>
<evidence type="ECO:0000313" key="2">
    <source>
        <dbReference type="Proteomes" id="UP001153709"/>
    </source>
</evidence>
<gene>
    <name evidence="1" type="ORF">DIABBA_LOCUS2266</name>
</gene>
<dbReference type="EMBL" id="OU898285">
    <property type="protein sequence ID" value="CAG9828339.1"/>
    <property type="molecule type" value="Genomic_DNA"/>
</dbReference>